<organism evidence="1">
    <name type="scientific">Anguilla anguilla</name>
    <name type="common">European freshwater eel</name>
    <name type="synonym">Muraena anguilla</name>
    <dbReference type="NCBI Taxonomy" id="7936"/>
    <lineage>
        <taxon>Eukaryota</taxon>
        <taxon>Metazoa</taxon>
        <taxon>Chordata</taxon>
        <taxon>Craniata</taxon>
        <taxon>Vertebrata</taxon>
        <taxon>Euteleostomi</taxon>
        <taxon>Actinopterygii</taxon>
        <taxon>Neopterygii</taxon>
        <taxon>Teleostei</taxon>
        <taxon>Anguilliformes</taxon>
        <taxon>Anguillidae</taxon>
        <taxon>Anguilla</taxon>
    </lineage>
</organism>
<protein>
    <submittedName>
        <fullName evidence="1">Uncharacterized protein</fullName>
    </submittedName>
</protein>
<name>A0A0E9V843_ANGAN</name>
<reference evidence="1" key="2">
    <citation type="journal article" date="2015" name="Fish Shellfish Immunol.">
        <title>Early steps in the European eel (Anguilla anguilla)-Vibrio vulnificus interaction in the gills: Role of the RtxA13 toxin.</title>
        <authorList>
            <person name="Callol A."/>
            <person name="Pajuelo D."/>
            <person name="Ebbesson L."/>
            <person name="Teles M."/>
            <person name="MacKenzie S."/>
            <person name="Amaro C."/>
        </authorList>
    </citation>
    <scope>NUCLEOTIDE SEQUENCE</scope>
</reference>
<reference evidence="1" key="1">
    <citation type="submission" date="2014-11" db="EMBL/GenBank/DDBJ databases">
        <authorList>
            <person name="Amaro Gonzalez C."/>
        </authorList>
    </citation>
    <scope>NUCLEOTIDE SEQUENCE</scope>
</reference>
<accession>A0A0E9V843</accession>
<dbReference type="AlphaFoldDB" id="A0A0E9V843"/>
<proteinExistence type="predicted"/>
<sequence length="26" mass="2870">MHIFEFSGTRTIGTGLQRCGKGDMAR</sequence>
<dbReference type="EMBL" id="GBXM01034323">
    <property type="protein sequence ID" value="JAH74254.1"/>
    <property type="molecule type" value="Transcribed_RNA"/>
</dbReference>
<evidence type="ECO:0000313" key="1">
    <source>
        <dbReference type="EMBL" id="JAH74254.1"/>
    </source>
</evidence>